<evidence type="ECO:0000256" key="7">
    <source>
        <dbReference type="HAMAP-Rule" id="MF_00156"/>
    </source>
</evidence>
<dbReference type="KEGG" id="samy:DB32_007919"/>
<keyword evidence="7" id="KW-0479">Metal-binding</keyword>
<dbReference type="PANTHER" id="PTHR20881:SF0">
    <property type="entry name" value="3-METHYL-2-OXOBUTANOATE HYDROXYMETHYLTRANSFERASE"/>
    <property type="match status" value="1"/>
</dbReference>
<feature type="compositionally biased region" description="Basic and acidic residues" evidence="8">
    <location>
        <begin position="1"/>
        <end position="13"/>
    </location>
</feature>
<sequence length="323" mass="34174">MLDRALGEPERRGPRIGSAATTNANRNMTTDRASARAPARVTVPELRRMKTRGERIAVITAYDATFARMLDEGGADVLLVGDSLGMVVQGLDTTLPVTVDEMIYHCRAVARGTKRALIVGDMPFMSYQVSIEEALRNAGRFLAEGGAHAVKLEGGEPMAATIARVVSVGIPVMAHVGLTPQSVHAMGGFKVQGRGEDDAERVLRDARAVADAGAFAVVLEGIPTELAQRITAAIDVPTIGIGAGVHCDGQVLVSYDLLGLTPDLKPKFVKRYAELFADGRAATERYVEEVRSGAFPAPEHSFGAAPAKKSDAPEKPAYGPSDA</sequence>
<comment type="function">
    <text evidence="6 7">Catalyzes the reversible reaction in which hydroxymethyl group from 5,10-methylenetetrahydrofolate is transferred onto alpha-ketoisovalerate to form ketopantoate.</text>
</comment>
<keyword evidence="7" id="KW-0963">Cytoplasm</keyword>
<dbReference type="InterPro" id="IPR015813">
    <property type="entry name" value="Pyrv/PenolPyrv_kinase-like_dom"/>
</dbReference>
<evidence type="ECO:0000313" key="9">
    <source>
        <dbReference type="EMBL" id="AKF10770.1"/>
    </source>
</evidence>
<keyword evidence="9" id="KW-0489">Methyltransferase</keyword>
<comment type="catalytic activity">
    <reaction evidence="7">
        <text>(6R)-5,10-methylene-5,6,7,8-tetrahydrofolate + 3-methyl-2-oxobutanoate + H2O = 2-dehydropantoate + (6S)-5,6,7,8-tetrahydrofolate</text>
        <dbReference type="Rhea" id="RHEA:11824"/>
        <dbReference type="ChEBI" id="CHEBI:11561"/>
        <dbReference type="ChEBI" id="CHEBI:11851"/>
        <dbReference type="ChEBI" id="CHEBI:15377"/>
        <dbReference type="ChEBI" id="CHEBI:15636"/>
        <dbReference type="ChEBI" id="CHEBI:57453"/>
        <dbReference type="EC" id="2.1.2.11"/>
    </reaction>
</comment>
<feature type="region of interest" description="Disordered" evidence="8">
    <location>
        <begin position="296"/>
        <end position="323"/>
    </location>
</feature>
<feature type="binding site" evidence="7">
    <location>
        <position position="151"/>
    </location>
    <ligand>
        <name>3-methyl-2-oxobutanoate</name>
        <dbReference type="ChEBI" id="CHEBI:11851"/>
    </ligand>
</feature>
<comment type="cofactor">
    <cofactor evidence="7">
        <name>Mg(2+)</name>
        <dbReference type="ChEBI" id="CHEBI:18420"/>
    </cofactor>
    <text evidence="7">Binds 1 Mg(2+) ion per subunit.</text>
</comment>
<dbReference type="Pfam" id="PF02548">
    <property type="entry name" value="Pantoate_transf"/>
    <property type="match status" value="1"/>
</dbReference>
<dbReference type="EMBL" id="CP011125">
    <property type="protein sequence ID" value="AKF10770.1"/>
    <property type="molecule type" value="Genomic_DNA"/>
</dbReference>
<feature type="active site" description="Proton acceptor" evidence="7">
    <location>
        <position position="220"/>
    </location>
</feature>
<dbReference type="Gene3D" id="3.20.20.60">
    <property type="entry name" value="Phosphoenolpyruvate-binding domains"/>
    <property type="match status" value="1"/>
</dbReference>
<comment type="subunit">
    <text evidence="3 7">Homodecamer; pentamer of dimers.</text>
</comment>
<proteinExistence type="inferred from homology"/>
<evidence type="ECO:0000256" key="2">
    <source>
        <dbReference type="ARBA" id="ARBA00008676"/>
    </source>
</evidence>
<dbReference type="AlphaFoldDB" id="A0A0F6YNV0"/>
<feature type="binding site" evidence="7">
    <location>
        <position position="153"/>
    </location>
    <ligand>
        <name>Mg(2+)</name>
        <dbReference type="ChEBI" id="CHEBI:18420"/>
    </ligand>
</feature>
<gene>
    <name evidence="7" type="primary">panB</name>
    <name evidence="9" type="ORF">DB32_007919</name>
</gene>
<feature type="binding site" evidence="7">
    <location>
        <position position="82"/>
    </location>
    <ligand>
        <name>Mg(2+)</name>
        <dbReference type="ChEBI" id="CHEBI:18420"/>
    </ligand>
</feature>
<comment type="subcellular location">
    <subcellularLocation>
        <location evidence="7">Cytoplasm</location>
    </subcellularLocation>
</comment>
<feature type="binding site" evidence="7">
    <location>
        <position position="121"/>
    </location>
    <ligand>
        <name>Mg(2+)</name>
        <dbReference type="ChEBI" id="CHEBI:18420"/>
    </ligand>
</feature>
<dbReference type="GO" id="GO:0032259">
    <property type="term" value="P:methylation"/>
    <property type="evidence" value="ECO:0007669"/>
    <property type="project" value="UniProtKB-KW"/>
</dbReference>
<keyword evidence="10" id="KW-1185">Reference proteome</keyword>
<evidence type="ECO:0000256" key="8">
    <source>
        <dbReference type="SAM" id="MobiDB-lite"/>
    </source>
</evidence>
<dbReference type="FunFam" id="3.20.20.60:FF:000003">
    <property type="entry name" value="3-methyl-2-oxobutanoate hydroxymethyltransferase"/>
    <property type="match status" value="1"/>
</dbReference>
<name>A0A0F6YNV0_9BACT</name>
<dbReference type="NCBIfam" id="NF001452">
    <property type="entry name" value="PRK00311.1"/>
    <property type="match status" value="1"/>
</dbReference>
<keyword evidence="4 7" id="KW-0566">Pantothenate biosynthesis</keyword>
<feature type="region of interest" description="Disordered" evidence="8">
    <location>
        <begin position="1"/>
        <end position="39"/>
    </location>
</feature>
<reference evidence="9 10" key="1">
    <citation type="submission" date="2015-03" db="EMBL/GenBank/DDBJ databases">
        <title>Genome assembly of Sandaracinus amylolyticus DSM 53668.</title>
        <authorList>
            <person name="Sharma G."/>
            <person name="Subramanian S."/>
        </authorList>
    </citation>
    <scope>NUCLEOTIDE SEQUENCE [LARGE SCALE GENOMIC DNA]</scope>
    <source>
        <strain evidence="9 10">DSM 53668</strain>
    </source>
</reference>
<evidence type="ECO:0000256" key="4">
    <source>
        <dbReference type="ARBA" id="ARBA00022655"/>
    </source>
</evidence>
<comment type="pathway">
    <text evidence="1 7">Cofactor biosynthesis; (R)-pantothenate biosynthesis; (R)-pantoate from 3-methyl-2-oxobutanoate: step 1/2.</text>
</comment>
<dbReference type="GO" id="GO:0015940">
    <property type="term" value="P:pantothenate biosynthetic process"/>
    <property type="evidence" value="ECO:0007669"/>
    <property type="project" value="UniProtKB-UniRule"/>
</dbReference>
<feature type="binding site" evidence="7">
    <location>
        <position position="121"/>
    </location>
    <ligand>
        <name>3-methyl-2-oxobutanoate</name>
        <dbReference type="ChEBI" id="CHEBI:11851"/>
    </ligand>
</feature>
<dbReference type="GO" id="GO:0008168">
    <property type="term" value="F:methyltransferase activity"/>
    <property type="evidence" value="ECO:0007669"/>
    <property type="project" value="UniProtKB-KW"/>
</dbReference>
<dbReference type="STRING" id="927083.DB32_007919"/>
<evidence type="ECO:0000256" key="1">
    <source>
        <dbReference type="ARBA" id="ARBA00005033"/>
    </source>
</evidence>
<feature type="binding site" evidence="7">
    <location>
        <begin position="82"/>
        <end position="83"/>
    </location>
    <ligand>
        <name>3-methyl-2-oxobutanoate</name>
        <dbReference type="ChEBI" id="CHEBI:11851"/>
    </ligand>
</feature>
<keyword evidence="5 7" id="KW-0808">Transferase</keyword>
<dbReference type="NCBIfam" id="TIGR00222">
    <property type="entry name" value="panB"/>
    <property type="match status" value="1"/>
</dbReference>
<evidence type="ECO:0000313" key="10">
    <source>
        <dbReference type="Proteomes" id="UP000034883"/>
    </source>
</evidence>
<dbReference type="InterPro" id="IPR003700">
    <property type="entry name" value="Pantoate_hydroxy_MeTrfase"/>
</dbReference>
<comment type="similarity">
    <text evidence="2 7">Belongs to the PanB family.</text>
</comment>
<dbReference type="PANTHER" id="PTHR20881">
    <property type="entry name" value="3-METHYL-2-OXOBUTANOATE HYDROXYMETHYLTRANSFERASE"/>
    <property type="match status" value="1"/>
</dbReference>
<accession>A0A0F6YNV0</accession>
<dbReference type="GO" id="GO:0003864">
    <property type="term" value="F:3-methyl-2-oxobutanoate hydroxymethyltransferase activity"/>
    <property type="evidence" value="ECO:0007669"/>
    <property type="project" value="UniProtKB-UniRule"/>
</dbReference>
<dbReference type="EC" id="2.1.2.11" evidence="7"/>
<dbReference type="Proteomes" id="UP000034883">
    <property type="component" value="Chromosome"/>
</dbReference>
<evidence type="ECO:0000256" key="6">
    <source>
        <dbReference type="ARBA" id="ARBA00056497"/>
    </source>
</evidence>
<evidence type="ECO:0000256" key="5">
    <source>
        <dbReference type="ARBA" id="ARBA00022679"/>
    </source>
</evidence>
<dbReference type="CDD" id="cd06557">
    <property type="entry name" value="KPHMT-like"/>
    <property type="match status" value="1"/>
</dbReference>
<dbReference type="SUPFAM" id="SSF51621">
    <property type="entry name" value="Phosphoenolpyruvate/pyruvate domain"/>
    <property type="match status" value="1"/>
</dbReference>
<keyword evidence="7" id="KW-0460">Magnesium</keyword>
<dbReference type="GO" id="GO:0005737">
    <property type="term" value="C:cytoplasm"/>
    <property type="evidence" value="ECO:0007669"/>
    <property type="project" value="UniProtKB-SubCell"/>
</dbReference>
<dbReference type="InterPro" id="IPR040442">
    <property type="entry name" value="Pyrv_kinase-like_dom_sf"/>
</dbReference>
<dbReference type="HAMAP" id="MF_00156">
    <property type="entry name" value="PanB"/>
    <property type="match status" value="1"/>
</dbReference>
<protein>
    <recommendedName>
        <fullName evidence="7">3-methyl-2-oxobutanoate hydroxymethyltransferase</fullName>
        <ecNumber evidence="7">2.1.2.11</ecNumber>
    </recommendedName>
    <alternativeName>
        <fullName evidence="7">Ketopantoate hydroxymethyltransferase</fullName>
        <shortName evidence="7">KPHMT</shortName>
    </alternativeName>
</protein>
<feature type="compositionally biased region" description="Low complexity" evidence="8">
    <location>
        <begin position="19"/>
        <end position="32"/>
    </location>
</feature>
<evidence type="ECO:0000256" key="3">
    <source>
        <dbReference type="ARBA" id="ARBA00011424"/>
    </source>
</evidence>
<dbReference type="UniPathway" id="UPA00028">
    <property type="reaction ID" value="UER00003"/>
</dbReference>
<organism evidence="9 10">
    <name type="scientific">Sandaracinus amylolyticus</name>
    <dbReference type="NCBI Taxonomy" id="927083"/>
    <lineage>
        <taxon>Bacteria</taxon>
        <taxon>Pseudomonadati</taxon>
        <taxon>Myxococcota</taxon>
        <taxon>Polyangia</taxon>
        <taxon>Polyangiales</taxon>
        <taxon>Sandaracinaceae</taxon>
        <taxon>Sandaracinus</taxon>
    </lineage>
</organism>
<dbReference type="GO" id="GO:0000287">
    <property type="term" value="F:magnesium ion binding"/>
    <property type="evidence" value="ECO:0007669"/>
    <property type="project" value="TreeGrafter"/>
</dbReference>